<dbReference type="PROSITE" id="PS00165">
    <property type="entry name" value="DEHYDRATASE_SER_THR"/>
    <property type="match status" value="1"/>
</dbReference>
<reference evidence="12 13" key="1">
    <citation type="submission" date="2019-03" db="EMBL/GenBank/DDBJ databases">
        <title>Genomic Encyclopedia of Type Strains, Phase IV (KMG-IV): sequencing the most valuable type-strain genomes for metagenomic binning, comparative biology and taxonomic classification.</title>
        <authorList>
            <person name="Goeker M."/>
        </authorList>
    </citation>
    <scope>NUCLEOTIDE SEQUENCE [LARGE SCALE GENOMIC DNA]</scope>
    <source>
        <strain evidence="12 13">DSM 25903</strain>
    </source>
</reference>
<evidence type="ECO:0000256" key="1">
    <source>
        <dbReference type="ARBA" id="ARBA00001933"/>
    </source>
</evidence>
<dbReference type="CDD" id="cd01560">
    <property type="entry name" value="Thr-synth_2"/>
    <property type="match status" value="1"/>
</dbReference>
<dbReference type="GO" id="GO:0009088">
    <property type="term" value="P:threonine biosynthetic process"/>
    <property type="evidence" value="ECO:0007669"/>
    <property type="project" value="UniProtKB-UniRule"/>
</dbReference>
<dbReference type="InterPro" id="IPR037158">
    <property type="entry name" value="Thr_synth_N_sf"/>
</dbReference>
<keyword evidence="6" id="KW-0456">Lyase</keyword>
<dbReference type="PANTHER" id="PTHR42690:SF1">
    <property type="entry name" value="THREONINE SYNTHASE-LIKE 2"/>
    <property type="match status" value="1"/>
</dbReference>
<dbReference type="InterPro" id="IPR029144">
    <property type="entry name" value="Thr_synth_N"/>
</dbReference>
<keyword evidence="13" id="KW-1185">Reference proteome</keyword>
<dbReference type="EC" id="4.2.3.1" evidence="9"/>
<evidence type="ECO:0000256" key="9">
    <source>
        <dbReference type="NCBIfam" id="TIGR00260"/>
    </source>
</evidence>
<dbReference type="GO" id="GO:0004795">
    <property type="term" value="F:threonine synthase activity"/>
    <property type="evidence" value="ECO:0007669"/>
    <property type="project" value="UniProtKB-UniRule"/>
</dbReference>
<evidence type="ECO:0000259" key="11">
    <source>
        <dbReference type="Pfam" id="PF14821"/>
    </source>
</evidence>
<protein>
    <recommendedName>
        <fullName evidence="3 9">Threonine synthase</fullName>
        <ecNumber evidence="9">4.2.3.1</ecNumber>
    </recommendedName>
</protein>
<evidence type="ECO:0000256" key="10">
    <source>
        <dbReference type="PIRSR" id="PIRSR604450-51"/>
    </source>
</evidence>
<dbReference type="SUPFAM" id="SSF53686">
    <property type="entry name" value="Tryptophan synthase beta subunit-like PLP-dependent enzymes"/>
    <property type="match status" value="1"/>
</dbReference>
<dbReference type="InterPro" id="IPR051166">
    <property type="entry name" value="Threonine_Synthase"/>
</dbReference>
<dbReference type="UniPathway" id="UPA00050">
    <property type="reaction ID" value="UER00065"/>
</dbReference>
<dbReference type="NCBIfam" id="TIGR00260">
    <property type="entry name" value="thrC"/>
    <property type="match status" value="1"/>
</dbReference>
<organism evidence="12 13">
    <name type="scientific">Enterovirga rhinocerotis</name>
    <dbReference type="NCBI Taxonomy" id="1339210"/>
    <lineage>
        <taxon>Bacteria</taxon>
        <taxon>Pseudomonadati</taxon>
        <taxon>Pseudomonadota</taxon>
        <taxon>Alphaproteobacteria</taxon>
        <taxon>Hyphomicrobiales</taxon>
        <taxon>Methylobacteriaceae</taxon>
        <taxon>Enterovirga</taxon>
    </lineage>
</organism>
<dbReference type="Gene3D" id="3.40.50.1100">
    <property type="match status" value="2"/>
</dbReference>
<evidence type="ECO:0000256" key="4">
    <source>
        <dbReference type="ARBA" id="ARBA00022605"/>
    </source>
</evidence>
<keyword evidence="5 10" id="KW-0663">Pyridoxal phosphate</keyword>
<dbReference type="Pfam" id="PF24857">
    <property type="entry name" value="THR4_C"/>
    <property type="match status" value="1"/>
</dbReference>
<evidence type="ECO:0000256" key="2">
    <source>
        <dbReference type="ARBA" id="ARBA00005517"/>
    </source>
</evidence>
<evidence type="ECO:0000313" key="12">
    <source>
        <dbReference type="EMBL" id="TDR93908.1"/>
    </source>
</evidence>
<dbReference type="PANTHER" id="PTHR42690">
    <property type="entry name" value="THREONINE SYNTHASE FAMILY MEMBER"/>
    <property type="match status" value="1"/>
</dbReference>
<sequence>MLHISTRGEAPALPFTDALMTGLASDGGLYLPERFPALSHDAIAGFAGRPYAEVAEEVLGLLADGEIETQAFAAMIKDAYAGFRHPAVCPLVQLADNLFVLELFHGPTLAFKDVAMQLLGRLMDHVLAARGQRATIVGATSGDTGSAAVAAFENSSRADVFILYPHGRVSEVQRRQMTTVAAPNVHALAIEGSFDDCQAIVKALFGREDFRTEMRLSGVNSINWARVAAQAVYYFTAAVALGAPHREVAFSVPTGNFGDVLAGWVARRMGLPIAGLTIATNANDILVRSLASGRYEVTGVVPTTSPSMDIQVSSNFERLLFDAGGRDPEPVRRAMASLRQSGAFTIAPETLARIRSEFEAEAIGEAEVAGEIGTTWREAGYLLDPHTAIAVKAARTRLARDPATPVVALSTAHPAKFPDAVEAASGVRPPLPPHLADLMGRPERFTVLPNDVDAVAAFLSREARAVRGQAA</sequence>
<evidence type="ECO:0000313" key="13">
    <source>
        <dbReference type="Proteomes" id="UP000295122"/>
    </source>
</evidence>
<dbReference type="RefSeq" id="WP_133768865.1">
    <property type="nucleotide sequence ID" value="NZ_SNZR01000011.1"/>
</dbReference>
<dbReference type="AlphaFoldDB" id="A0A4R7C685"/>
<keyword evidence="4" id="KW-0028">Amino-acid biosynthesis</keyword>
<comment type="similarity">
    <text evidence="2">Belongs to the threonine synthase family.</text>
</comment>
<accession>A0A4R7C685</accession>
<dbReference type="InterPro" id="IPR036052">
    <property type="entry name" value="TrpB-like_PALP_sf"/>
</dbReference>
<evidence type="ECO:0000256" key="5">
    <source>
        <dbReference type="ARBA" id="ARBA00022898"/>
    </source>
</evidence>
<dbReference type="EMBL" id="SNZR01000011">
    <property type="protein sequence ID" value="TDR93908.1"/>
    <property type="molecule type" value="Genomic_DNA"/>
</dbReference>
<dbReference type="InterPro" id="IPR004450">
    <property type="entry name" value="Thr_synthase-like"/>
</dbReference>
<comment type="caution">
    <text evidence="12">The sequence shown here is derived from an EMBL/GenBank/DDBJ whole genome shotgun (WGS) entry which is preliminary data.</text>
</comment>
<evidence type="ECO:0000256" key="6">
    <source>
        <dbReference type="ARBA" id="ARBA00023239"/>
    </source>
</evidence>
<evidence type="ECO:0000256" key="8">
    <source>
        <dbReference type="ARBA" id="ARBA00049144"/>
    </source>
</evidence>
<comment type="cofactor">
    <cofactor evidence="1 10">
        <name>pyridoxal 5'-phosphate</name>
        <dbReference type="ChEBI" id="CHEBI:597326"/>
    </cofactor>
</comment>
<dbReference type="Pfam" id="PF14821">
    <property type="entry name" value="Thr_synth_N"/>
    <property type="match status" value="1"/>
</dbReference>
<comment type="pathway">
    <text evidence="7">Amino-acid biosynthesis.</text>
</comment>
<evidence type="ECO:0000256" key="3">
    <source>
        <dbReference type="ARBA" id="ARBA00018679"/>
    </source>
</evidence>
<dbReference type="GO" id="GO:0030170">
    <property type="term" value="F:pyridoxal phosphate binding"/>
    <property type="evidence" value="ECO:0007669"/>
    <property type="project" value="InterPro"/>
</dbReference>
<dbReference type="Proteomes" id="UP000295122">
    <property type="component" value="Unassembled WGS sequence"/>
</dbReference>
<feature type="modified residue" description="N6-(pyridoxal phosphate)lysine" evidence="10">
    <location>
        <position position="112"/>
    </location>
</feature>
<dbReference type="InterPro" id="IPR000634">
    <property type="entry name" value="Ser/Thr_deHydtase_PyrdxlP-BS"/>
</dbReference>
<dbReference type="OrthoDB" id="9763107at2"/>
<dbReference type="Gene3D" id="3.90.1380.10">
    <property type="entry name" value="Threonine synthase, N-terminal domain"/>
    <property type="match status" value="1"/>
</dbReference>
<evidence type="ECO:0000256" key="7">
    <source>
        <dbReference type="ARBA" id="ARBA00029440"/>
    </source>
</evidence>
<proteinExistence type="inferred from homology"/>
<name>A0A4R7C685_9HYPH</name>
<gene>
    <name evidence="12" type="ORF">EV668_1177</name>
</gene>
<comment type="catalytic activity">
    <reaction evidence="8">
        <text>O-phospho-L-homoserine + H2O = L-threonine + phosphate</text>
        <dbReference type="Rhea" id="RHEA:10840"/>
        <dbReference type="ChEBI" id="CHEBI:15377"/>
        <dbReference type="ChEBI" id="CHEBI:43474"/>
        <dbReference type="ChEBI" id="CHEBI:57590"/>
        <dbReference type="ChEBI" id="CHEBI:57926"/>
        <dbReference type="EC" id="4.2.3.1"/>
    </reaction>
</comment>
<feature type="domain" description="Threonine synthase N-terminal" evidence="11">
    <location>
        <begin position="4"/>
        <end position="80"/>
    </location>
</feature>